<keyword evidence="2" id="KW-0040">ANK repeat</keyword>
<dbReference type="PANTHER" id="PTHR10039:SF15">
    <property type="entry name" value="NACHT DOMAIN-CONTAINING PROTEIN"/>
    <property type="match status" value="1"/>
</dbReference>
<dbReference type="Gene3D" id="1.25.40.20">
    <property type="entry name" value="Ankyrin repeat-containing domain"/>
    <property type="match status" value="1"/>
</dbReference>
<feature type="repeat" description="ANK" evidence="2">
    <location>
        <begin position="847"/>
        <end position="879"/>
    </location>
</feature>
<dbReference type="Pfam" id="PF12796">
    <property type="entry name" value="Ank_2"/>
    <property type="match status" value="3"/>
</dbReference>
<dbReference type="PROSITE" id="PS50297">
    <property type="entry name" value="ANK_REP_REGION"/>
    <property type="match status" value="2"/>
</dbReference>
<keyword evidence="6" id="KW-1185">Reference proteome</keyword>
<dbReference type="Proteomes" id="UP000249619">
    <property type="component" value="Unassembled WGS sequence"/>
</dbReference>
<dbReference type="SMART" id="SM00248">
    <property type="entry name" value="ANK"/>
    <property type="match status" value="8"/>
</dbReference>
<evidence type="ECO:0000256" key="2">
    <source>
        <dbReference type="PROSITE-ProRule" id="PRU00023"/>
    </source>
</evidence>
<evidence type="ECO:0000313" key="5">
    <source>
        <dbReference type="EMBL" id="RAR04047.1"/>
    </source>
</evidence>
<dbReference type="AlphaFoldDB" id="A0A364MUN0"/>
<dbReference type="Pfam" id="PF00023">
    <property type="entry name" value="Ank"/>
    <property type="match status" value="1"/>
</dbReference>
<dbReference type="InterPro" id="IPR056884">
    <property type="entry name" value="NPHP3-like_N"/>
</dbReference>
<feature type="repeat" description="ANK" evidence="2">
    <location>
        <begin position="814"/>
        <end position="846"/>
    </location>
</feature>
<feature type="repeat" description="ANK" evidence="2">
    <location>
        <begin position="737"/>
        <end position="769"/>
    </location>
</feature>
<evidence type="ECO:0000259" key="4">
    <source>
        <dbReference type="Pfam" id="PF24883"/>
    </source>
</evidence>
<dbReference type="InterPro" id="IPR054471">
    <property type="entry name" value="GPIID_WHD"/>
</dbReference>
<proteinExistence type="predicted"/>
<dbReference type="InterPro" id="IPR027417">
    <property type="entry name" value="P-loop_NTPase"/>
</dbReference>
<dbReference type="SUPFAM" id="SSF48403">
    <property type="entry name" value="Ankyrin repeat"/>
    <property type="match status" value="1"/>
</dbReference>
<organism evidence="5 6">
    <name type="scientific">Stemphylium lycopersici</name>
    <name type="common">Tomato gray leaf spot disease fungus</name>
    <name type="synonym">Thyrospora lycopersici</name>
    <dbReference type="NCBI Taxonomy" id="183478"/>
    <lineage>
        <taxon>Eukaryota</taxon>
        <taxon>Fungi</taxon>
        <taxon>Dikarya</taxon>
        <taxon>Ascomycota</taxon>
        <taxon>Pezizomycotina</taxon>
        <taxon>Dothideomycetes</taxon>
        <taxon>Pleosporomycetidae</taxon>
        <taxon>Pleosporales</taxon>
        <taxon>Pleosporineae</taxon>
        <taxon>Pleosporaceae</taxon>
        <taxon>Stemphylium</taxon>
    </lineage>
</organism>
<dbReference type="Pfam" id="PF24883">
    <property type="entry name" value="NPHP3_N"/>
    <property type="match status" value="1"/>
</dbReference>
<evidence type="ECO:0000259" key="3">
    <source>
        <dbReference type="Pfam" id="PF22939"/>
    </source>
</evidence>
<keyword evidence="1" id="KW-0677">Repeat</keyword>
<dbReference type="Gene3D" id="3.40.50.300">
    <property type="entry name" value="P-loop containing nucleotide triphosphate hydrolases"/>
    <property type="match status" value="1"/>
</dbReference>
<dbReference type="InterPro" id="IPR036770">
    <property type="entry name" value="Ankyrin_rpt-contain_sf"/>
</dbReference>
<sequence length="1085" mass="118986">MRFAQQAVAQPHSSRAFFSLVERQRCHLVRKTSFAHVCGRHSNPSDMDPLSATASVIAILQLSAKVLSYLNDVKDASKGRAQCAIEASNLHNLLTNLRFRLEEGHGHQSWFSAVQALAVENGPFDQFKQALETLQAKMTDGGRLEKVKEALVWKFKKEEVDVILARMERLKTLVEIALQMDHLRASKLSQAIKDDTSSIRTHVSAIQSAVNKVQQVQVTATQRILLEWISSSDYPAQQSDIIKRRQEGTGQWFLDAPEVTRWLGDAKTTLFCPGIPGAGKTMVAAIAVDQLLDSAQNGAYGVAYVYCNYKSQADQDIVSILAAILKQLVQSRPSALGPVERLHHKHAGRGTKPSLDDIYSALRDVLTQYPYVHIVVDALDECQNGTRRQLCTRLFDLQKGADMRLMVTSRFVPDVEDAFRLASRLEVEASDEDVKQFVVGQIHRLPGCVQRSATLQKLVQERVVEAVGGMFLLACLHIDSLSNNTTAKEVKSTLTTLSKGAAALNDAYSEALERIEGQRTSHSKLAKNVLTWITFAKRPLTTAELCCALAVEPGESELDPENKPDVDDIVSVCAGLVVVDQESAIIRLVHYTTQEYFERVSSRLNPDGQLEIAETCLIYLSFSVFESGSCATDKEFEERLSQHELLDYAAKHGGEHARSVDAKVAYSACALVTQSGKLSCAAQVLFVPSYKYKGYSASYPTFTGLHWIAIFGLFSAAKEFLRRKDDETCAVNALDNDGEGSLMYAAKHGHCAMAELLLEKGAGVNAQGGRYGNALQAASERGHEQIVKTLLDAGAKVVKTLLDAGANVNAQGGDYGNALYTASAGGYEQVVKTLLNNGAEVNAQGGYYGNALQAASERGHEQIFKTLLDAGAEVNAQGGVYGNALQAALARGHKQIFKTLLNKGAEVNAQGGYYGNALNAAAYAGNNEVLERLIERDSVRQIYDPYGRTLLWWAAAGGQNTTVQILISRYNYNSRIADKFGRTPLWIATKKGHRAVLEFLSEECGPTDPGQAASPDYRDDSGSMHCDVCTSSIRSTDFHYHCRHCFNGDWDVCDDCRARGAFCAEETHILVKRTRIDGKWVEITC</sequence>
<gene>
    <name evidence="5" type="ORF">DDE83_007985</name>
</gene>
<evidence type="ECO:0000256" key="1">
    <source>
        <dbReference type="ARBA" id="ARBA00022737"/>
    </source>
</evidence>
<dbReference type="SUPFAM" id="SSF52540">
    <property type="entry name" value="P-loop containing nucleoside triphosphate hydrolases"/>
    <property type="match status" value="1"/>
</dbReference>
<name>A0A364MUN0_STELY</name>
<reference evidence="6" key="1">
    <citation type="submission" date="2018-05" db="EMBL/GenBank/DDBJ databases">
        <title>Draft genome sequence of Stemphylium lycopersici strain CIDEFI 213.</title>
        <authorList>
            <person name="Medina R."/>
            <person name="Franco M.E.E."/>
            <person name="Lucentini C.G."/>
            <person name="Saparrat M.C.N."/>
            <person name="Balatti P.A."/>
        </authorList>
    </citation>
    <scope>NUCLEOTIDE SEQUENCE [LARGE SCALE GENOMIC DNA]</scope>
    <source>
        <strain evidence="6">CIDEFI 213</strain>
    </source>
</reference>
<comment type="caution">
    <text evidence="5">The sequence shown here is derived from an EMBL/GenBank/DDBJ whole genome shotgun (WGS) entry which is preliminary data.</text>
</comment>
<dbReference type="EMBL" id="QGDH01000164">
    <property type="protein sequence ID" value="RAR04047.1"/>
    <property type="molecule type" value="Genomic_DNA"/>
</dbReference>
<dbReference type="Pfam" id="PF22939">
    <property type="entry name" value="WHD_GPIID"/>
    <property type="match status" value="1"/>
</dbReference>
<feature type="repeat" description="ANK" evidence="2">
    <location>
        <begin position="883"/>
        <end position="912"/>
    </location>
</feature>
<dbReference type="PANTHER" id="PTHR10039">
    <property type="entry name" value="AMELOGENIN"/>
    <property type="match status" value="1"/>
</dbReference>
<protein>
    <submittedName>
        <fullName evidence="5">Ankyrin repeat domain-containing protein</fullName>
    </submittedName>
</protein>
<dbReference type="PROSITE" id="PS50088">
    <property type="entry name" value="ANK_REPEAT"/>
    <property type="match status" value="4"/>
</dbReference>
<feature type="domain" description="GPI inositol-deacylase winged helix" evidence="3">
    <location>
        <begin position="520"/>
        <end position="597"/>
    </location>
</feature>
<dbReference type="InterPro" id="IPR002110">
    <property type="entry name" value="Ankyrin_rpt"/>
</dbReference>
<evidence type="ECO:0000313" key="6">
    <source>
        <dbReference type="Proteomes" id="UP000249619"/>
    </source>
</evidence>
<dbReference type="STRING" id="183478.A0A364MUN0"/>
<feature type="domain" description="Nephrocystin 3-like N-terminal" evidence="4">
    <location>
        <begin position="248"/>
        <end position="410"/>
    </location>
</feature>
<accession>A0A364MUN0</accession>